<comment type="caution">
    <text evidence="2">The sequence shown here is derived from an EMBL/GenBank/DDBJ whole genome shotgun (WGS) entry which is preliminary data.</text>
</comment>
<name>A0AAV3NW07_LITER</name>
<evidence type="ECO:0000256" key="1">
    <source>
        <dbReference type="SAM" id="SignalP"/>
    </source>
</evidence>
<protein>
    <submittedName>
        <fullName evidence="2">Uncharacterized protein</fullName>
    </submittedName>
</protein>
<organism evidence="2 3">
    <name type="scientific">Lithospermum erythrorhizon</name>
    <name type="common">Purple gromwell</name>
    <name type="synonym">Lithospermum officinale var. erythrorhizon</name>
    <dbReference type="NCBI Taxonomy" id="34254"/>
    <lineage>
        <taxon>Eukaryota</taxon>
        <taxon>Viridiplantae</taxon>
        <taxon>Streptophyta</taxon>
        <taxon>Embryophyta</taxon>
        <taxon>Tracheophyta</taxon>
        <taxon>Spermatophyta</taxon>
        <taxon>Magnoliopsida</taxon>
        <taxon>eudicotyledons</taxon>
        <taxon>Gunneridae</taxon>
        <taxon>Pentapetalae</taxon>
        <taxon>asterids</taxon>
        <taxon>lamiids</taxon>
        <taxon>Boraginales</taxon>
        <taxon>Boraginaceae</taxon>
        <taxon>Boraginoideae</taxon>
        <taxon>Lithospermeae</taxon>
        <taxon>Lithospermum</taxon>
    </lineage>
</organism>
<reference evidence="2 3" key="1">
    <citation type="submission" date="2024-01" db="EMBL/GenBank/DDBJ databases">
        <title>The complete chloroplast genome sequence of Lithospermum erythrorhizon: insights into the phylogenetic relationship among Boraginaceae species and the maternal lineages of purple gromwells.</title>
        <authorList>
            <person name="Okada T."/>
            <person name="Watanabe K."/>
        </authorList>
    </citation>
    <scope>NUCLEOTIDE SEQUENCE [LARGE SCALE GENOMIC DNA]</scope>
</reference>
<feature type="signal peptide" evidence="1">
    <location>
        <begin position="1"/>
        <end position="22"/>
    </location>
</feature>
<keyword evidence="1" id="KW-0732">Signal</keyword>
<dbReference type="EMBL" id="BAABME010000526">
    <property type="protein sequence ID" value="GAA0143514.1"/>
    <property type="molecule type" value="Genomic_DNA"/>
</dbReference>
<gene>
    <name evidence="2" type="ORF">LIER_04182</name>
</gene>
<feature type="chain" id="PRO_5043584845" evidence="1">
    <location>
        <begin position="23"/>
        <end position="121"/>
    </location>
</feature>
<dbReference type="PANTHER" id="PTHR35463:SF11">
    <property type="entry name" value="TRANSMEMBRANE PROTEIN"/>
    <property type="match status" value="1"/>
</dbReference>
<evidence type="ECO:0000313" key="3">
    <source>
        <dbReference type="Proteomes" id="UP001454036"/>
    </source>
</evidence>
<proteinExistence type="predicted"/>
<accession>A0AAV3NW07</accession>
<sequence length="121" mass="13530">MGVRVCSISFIVLCCLFIMVHSSGIANSKNEEYVGEKKASVSEMVKCLYSISTSSPFTSEYWVKVRTLLDQGRVYLSSLNLDFKKVDNAAVNEGMGQKVKKTVVKCMEKSREAKKDDQSEL</sequence>
<keyword evidence="3" id="KW-1185">Reference proteome</keyword>
<dbReference type="PANTHER" id="PTHR35463">
    <property type="entry name" value="TRANSMEMBRANE PROTEIN"/>
    <property type="match status" value="1"/>
</dbReference>
<evidence type="ECO:0000313" key="2">
    <source>
        <dbReference type="EMBL" id="GAA0143514.1"/>
    </source>
</evidence>
<dbReference type="Proteomes" id="UP001454036">
    <property type="component" value="Unassembled WGS sequence"/>
</dbReference>
<dbReference type="AlphaFoldDB" id="A0AAV3NW07"/>